<feature type="chain" id="PRO_5047120509" description="Cellulose synthase" evidence="2">
    <location>
        <begin position="17"/>
        <end position="634"/>
    </location>
</feature>
<feature type="transmembrane region" description="Helical" evidence="1">
    <location>
        <begin position="605"/>
        <end position="624"/>
    </location>
</feature>
<organism evidence="3 4">
    <name type="scientific">Mycolicibacterium aubagnense</name>
    <dbReference type="NCBI Taxonomy" id="319707"/>
    <lineage>
        <taxon>Bacteria</taxon>
        <taxon>Bacillati</taxon>
        <taxon>Actinomycetota</taxon>
        <taxon>Actinomycetes</taxon>
        <taxon>Mycobacteriales</taxon>
        <taxon>Mycobacteriaceae</taxon>
        <taxon>Mycolicibacterium</taxon>
    </lineage>
</organism>
<dbReference type="Gene3D" id="2.60.120.260">
    <property type="entry name" value="Galactose-binding domain-like"/>
    <property type="match status" value="1"/>
</dbReference>
<keyword evidence="1" id="KW-0812">Transmembrane</keyword>
<accession>A0ABM7IK35</accession>
<protein>
    <recommendedName>
        <fullName evidence="5">Cellulose synthase</fullName>
    </recommendedName>
</protein>
<keyword evidence="1" id="KW-0472">Membrane</keyword>
<feature type="signal peptide" evidence="2">
    <location>
        <begin position="1"/>
        <end position="16"/>
    </location>
</feature>
<reference evidence="3 4" key="1">
    <citation type="journal article" date="2019" name="Emerg. Microbes Infect.">
        <title>Comprehensive subspecies identification of 175 nontuberculous mycobacteria species based on 7547 genomic profiles.</title>
        <authorList>
            <person name="Matsumoto Y."/>
            <person name="Kinjo T."/>
            <person name="Motooka D."/>
            <person name="Nabeya D."/>
            <person name="Jung N."/>
            <person name="Uechi K."/>
            <person name="Horii T."/>
            <person name="Iida T."/>
            <person name="Fujita J."/>
            <person name="Nakamura S."/>
        </authorList>
    </citation>
    <scope>NUCLEOTIDE SEQUENCE [LARGE SCALE GENOMIC DNA]</scope>
    <source>
        <strain evidence="3 4">JCM 15296</strain>
    </source>
</reference>
<evidence type="ECO:0000313" key="4">
    <source>
        <dbReference type="Proteomes" id="UP000465609"/>
    </source>
</evidence>
<evidence type="ECO:0008006" key="5">
    <source>
        <dbReference type="Google" id="ProtNLM"/>
    </source>
</evidence>
<keyword evidence="4" id="KW-1185">Reference proteome</keyword>
<sequence>MLLVLAIVCWLPVAQSAPGDGGQVAAAPNLSLAALGSEPTLLFYGDQGVISLTIPVPKGMAVDGLDAVVEMPVNVSAATVTAVQDERVLSRVDIPGSGGPISIPLRDAKIADNALTVTLHSYLTANQGYCLDPSNPLRLVAAHIRYLGQELPPRAVADFLPPVLTELILFLPRNPTRAESETTMRMAQAVVAHYGKQYPKVTVTALPDGRDTPPEPSGPLQRQIVVRESPNAGVMLEGEAGVPFLVVSGPADRLLDQARLLSSELGRLAVSSKAVVGPLRPSPLLPPKVTTLRDLGQAGLRATALAPQVSIGLDQTRFGRAVHGVRVQLRGSHTPLPPSVAGQMMVSVGGQVVDRWPADKSGSFDRWVDVPDDLLVRYTDLVVTVDISGNTGRCGEFQPITLTVNGDSQIESSAAKPPVPGGFQAVPQTLMPRMEIGFDGGFDDTRRAAAIVVALQRLSALPFDITATSVAEAISSPAPAILISANGWSDGRITLPVSVGSADHITVQHVDGTPADGTLTLDPAQKFATLQTKYDGDRMLLIATSNNAPDQLDDLLGWINADVSRWSRVSGGVLIGMADRDPVVVGTKDVRITDALVAQSRLHPWWVLDAVVVTLILVGGTVVVRRRRRRRRAP</sequence>
<dbReference type="EMBL" id="AP022577">
    <property type="protein sequence ID" value="BBX87153.1"/>
    <property type="molecule type" value="Genomic_DNA"/>
</dbReference>
<evidence type="ECO:0000256" key="2">
    <source>
        <dbReference type="SAM" id="SignalP"/>
    </source>
</evidence>
<proteinExistence type="predicted"/>
<keyword evidence="1" id="KW-1133">Transmembrane helix</keyword>
<evidence type="ECO:0000256" key="1">
    <source>
        <dbReference type="SAM" id="Phobius"/>
    </source>
</evidence>
<keyword evidence="2" id="KW-0732">Signal</keyword>
<evidence type="ECO:0000313" key="3">
    <source>
        <dbReference type="EMBL" id="BBX87153.1"/>
    </source>
</evidence>
<gene>
    <name evidence="3" type="ORF">MAUB_50260</name>
</gene>
<dbReference type="Proteomes" id="UP000465609">
    <property type="component" value="Chromosome"/>
</dbReference>
<name>A0ABM7IK35_9MYCO</name>